<feature type="transmembrane region" description="Helical" evidence="2">
    <location>
        <begin position="390"/>
        <end position="409"/>
    </location>
</feature>
<dbReference type="InterPro" id="IPR050222">
    <property type="entry name" value="MATE_MdtK"/>
</dbReference>
<dbReference type="EMBL" id="VDMN01000011">
    <property type="protein sequence ID" value="TNM59907.1"/>
    <property type="molecule type" value="Genomic_DNA"/>
</dbReference>
<proteinExistence type="predicted"/>
<feature type="transmembrane region" description="Helical" evidence="2">
    <location>
        <begin position="133"/>
        <end position="154"/>
    </location>
</feature>
<keyword evidence="4" id="KW-1185">Reference proteome</keyword>
<protein>
    <submittedName>
        <fullName evidence="3">Uncharacterized protein</fullName>
    </submittedName>
</protein>
<organism evidence="3 4">
    <name type="scientific">Aliirhizobium smilacinae</name>
    <dbReference type="NCBI Taxonomy" id="1395944"/>
    <lineage>
        <taxon>Bacteria</taxon>
        <taxon>Pseudomonadati</taxon>
        <taxon>Pseudomonadota</taxon>
        <taxon>Alphaproteobacteria</taxon>
        <taxon>Hyphomicrobiales</taxon>
        <taxon>Rhizobiaceae</taxon>
        <taxon>Aliirhizobium</taxon>
    </lineage>
</organism>
<feature type="transmembrane region" description="Helical" evidence="2">
    <location>
        <begin position="61"/>
        <end position="84"/>
    </location>
</feature>
<dbReference type="GO" id="GO:0042910">
    <property type="term" value="F:xenobiotic transmembrane transporter activity"/>
    <property type="evidence" value="ECO:0007669"/>
    <property type="project" value="InterPro"/>
</dbReference>
<reference evidence="3 4" key="1">
    <citation type="submission" date="2019-06" db="EMBL/GenBank/DDBJ databases">
        <title>The draft genome of Rhizobium smilacinae PTYR-5.</title>
        <authorList>
            <person name="Liu L."/>
            <person name="Li L."/>
            <person name="Zhang X."/>
        </authorList>
    </citation>
    <scope>NUCLEOTIDE SEQUENCE [LARGE SCALE GENOMIC DNA]</scope>
    <source>
        <strain evidence="3 4">PTYR-5</strain>
    </source>
</reference>
<dbReference type="PANTHER" id="PTHR43298:SF2">
    <property type="entry name" value="FMN_FAD EXPORTER YEEO-RELATED"/>
    <property type="match status" value="1"/>
</dbReference>
<dbReference type="PANTHER" id="PTHR43298">
    <property type="entry name" value="MULTIDRUG RESISTANCE PROTEIN NORM-RELATED"/>
    <property type="match status" value="1"/>
</dbReference>
<dbReference type="Pfam" id="PF01554">
    <property type="entry name" value="MatE"/>
    <property type="match status" value="2"/>
</dbReference>
<dbReference type="OrthoDB" id="9780160at2"/>
<dbReference type="RefSeq" id="WP_139679431.1">
    <property type="nucleotide sequence ID" value="NZ_VDMN01000011.1"/>
</dbReference>
<dbReference type="InterPro" id="IPR002528">
    <property type="entry name" value="MATE_fam"/>
</dbReference>
<feature type="transmembrane region" description="Helical" evidence="2">
    <location>
        <begin position="415"/>
        <end position="436"/>
    </location>
</feature>
<dbReference type="AlphaFoldDB" id="A0A5C4X965"/>
<keyword evidence="1" id="KW-0813">Transport</keyword>
<evidence type="ECO:0000313" key="3">
    <source>
        <dbReference type="EMBL" id="TNM59907.1"/>
    </source>
</evidence>
<evidence type="ECO:0000256" key="2">
    <source>
        <dbReference type="SAM" id="Phobius"/>
    </source>
</evidence>
<feature type="transmembrane region" description="Helical" evidence="2">
    <location>
        <begin position="166"/>
        <end position="185"/>
    </location>
</feature>
<feature type="transmembrane region" description="Helical" evidence="2">
    <location>
        <begin position="279"/>
        <end position="302"/>
    </location>
</feature>
<keyword evidence="2" id="KW-0812">Transmembrane</keyword>
<dbReference type="GO" id="GO:0005886">
    <property type="term" value="C:plasma membrane"/>
    <property type="evidence" value="ECO:0007669"/>
    <property type="project" value="TreeGrafter"/>
</dbReference>
<keyword evidence="2" id="KW-1133">Transmembrane helix</keyword>
<evidence type="ECO:0000313" key="4">
    <source>
        <dbReference type="Proteomes" id="UP000311605"/>
    </source>
</evidence>
<feature type="transmembrane region" description="Helical" evidence="2">
    <location>
        <begin position="352"/>
        <end position="370"/>
    </location>
</feature>
<sequence length="444" mass="46288">MVTTSNLSRPDVIQAAHKTVQLAGPLVSSQFVLLLVNAIPLFLMANFTQKEVAAVALAQAIYMPFVVFGTGVMQAVGIVVAKQLGSKSEISHDKTIIPAVVCIVIIAPAAITLIHLAGYLLPVLGQSDGVSKYTMVYLSIVSLSLPANYLFWTFRSFASARSMTSILLPLGIVAVALEVSVGLLLTRDCGPCLNIGLQGGATALALAQWTLAIGLSGFVLLNRRKIGVSSLGIDKAAVSKILAIGVPIGLAVVLESGFMAILGLIAGTFGEEALAVHGIALQIISVAFAIPLGLGQATTILISRAMGSNDNHEARAIGISSIVVGLGSGALVAAAVMLFADRLFLYYLGEQFLYSPLRFIIFVVAAVHLLDTLQGTGMSLLRGLALTRTALACAVTGYWLVGVACALLLGRFVGFGLYGVWIGFGLGLAVVAALTIHRFSINTR</sequence>
<name>A0A5C4X965_9HYPH</name>
<evidence type="ECO:0000256" key="1">
    <source>
        <dbReference type="ARBA" id="ARBA00022448"/>
    </source>
</evidence>
<feature type="transmembrane region" description="Helical" evidence="2">
    <location>
        <begin position="241"/>
        <end position="267"/>
    </location>
</feature>
<dbReference type="GO" id="GO:0015297">
    <property type="term" value="F:antiporter activity"/>
    <property type="evidence" value="ECO:0007669"/>
    <property type="project" value="InterPro"/>
</dbReference>
<accession>A0A5C4X965</accession>
<comment type="caution">
    <text evidence="3">The sequence shown here is derived from an EMBL/GenBank/DDBJ whole genome shotgun (WGS) entry which is preliminary data.</text>
</comment>
<feature type="transmembrane region" description="Helical" evidence="2">
    <location>
        <begin position="197"/>
        <end position="221"/>
    </location>
</feature>
<gene>
    <name evidence="3" type="ORF">FHP24_27450</name>
</gene>
<feature type="transmembrane region" description="Helical" evidence="2">
    <location>
        <begin position="314"/>
        <end position="340"/>
    </location>
</feature>
<feature type="transmembrane region" description="Helical" evidence="2">
    <location>
        <begin position="96"/>
        <end position="121"/>
    </location>
</feature>
<dbReference type="Proteomes" id="UP000311605">
    <property type="component" value="Unassembled WGS sequence"/>
</dbReference>
<feature type="transmembrane region" description="Helical" evidence="2">
    <location>
        <begin position="31"/>
        <end position="49"/>
    </location>
</feature>
<keyword evidence="2" id="KW-0472">Membrane</keyword>